<comment type="caution">
    <text evidence="1">The sequence shown here is derived from an EMBL/GenBank/DDBJ whole genome shotgun (WGS) entry which is preliminary data.</text>
</comment>
<dbReference type="RefSeq" id="WP_162448182.1">
    <property type="nucleotide sequence ID" value="NZ_WLZY01000001.1"/>
</dbReference>
<proteinExistence type="predicted"/>
<accession>A0A7K3LWR8</accession>
<reference evidence="1 2" key="1">
    <citation type="submission" date="2019-11" db="EMBL/GenBank/DDBJ databases">
        <authorList>
            <person name="Li X.-J."/>
            <person name="Feng X.-M."/>
        </authorList>
    </citation>
    <scope>NUCLEOTIDE SEQUENCE [LARGE SCALE GENOMIC DNA]</scope>
    <source>
        <strain evidence="1 2">XMNu-373</strain>
    </source>
</reference>
<dbReference type="Proteomes" id="UP000460435">
    <property type="component" value="Unassembled WGS sequence"/>
</dbReference>
<sequence>MPDRLIARRTFLARIGVLGAASAVGTAIPLTLPRTATAADADVLLKPLVDLLQPLLAELSRDTLSGLVVMTCPGPDRFSRAQGTPRSEPGAIEAGAPDFIINALDNFLPFPDQIATPLATALATALDDTGIPLPPSLHSLLLGQVNTLDQALMVILRNDQAVPLSLVVALLLNLLATQVNPLAVTGSLLSPFARLSLDEKCRAFELLEGPNADLLAVLDSNLPEPLTSSLAGLLQFLAGALLEFSAFGAHNEFAVFDPGTKELIERPVGWELSGYQPDGVVDGWNEFIGYYEDRTEVSA</sequence>
<organism evidence="1 2">
    <name type="scientific">Phytoactinopolyspora mesophila</name>
    <dbReference type="NCBI Taxonomy" id="2650750"/>
    <lineage>
        <taxon>Bacteria</taxon>
        <taxon>Bacillati</taxon>
        <taxon>Actinomycetota</taxon>
        <taxon>Actinomycetes</taxon>
        <taxon>Jiangellales</taxon>
        <taxon>Jiangellaceae</taxon>
        <taxon>Phytoactinopolyspora</taxon>
    </lineage>
</organism>
<dbReference type="PROSITE" id="PS51318">
    <property type="entry name" value="TAT"/>
    <property type="match status" value="1"/>
</dbReference>
<evidence type="ECO:0000313" key="1">
    <source>
        <dbReference type="EMBL" id="NDL55464.1"/>
    </source>
</evidence>
<dbReference type="AlphaFoldDB" id="A0A7K3LWR8"/>
<dbReference type="InterPro" id="IPR006311">
    <property type="entry name" value="TAT_signal"/>
</dbReference>
<dbReference type="EMBL" id="WLZY01000001">
    <property type="protein sequence ID" value="NDL55464.1"/>
    <property type="molecule type" value="Genomic_DNA"/>
</dbReference>
<keyword evidence="2" id="KW-1185">Reference proteome</keyword>
<protein>
    <submittedName>
        <fullName evidence="1">Uncharacterized protein</fullName>
    </submittedName>
</protein>
<gene>
    <name evidence="1" type="ORF">F7O44_00095</name>
</gene>
<evidence type="ECO:0000313" key="2">
    <source>
        <dbReference type="Proteomes" id="UP000460435"/>
    </source>
</evidence>
<name>A0A7K3LWR8_9ACTN</name>